<dbReference type="InterPro" id="IPR005773">
    <property type="entry name" value="T3SS_YscR-like"/>
</dbReference>
<reference evidence="8 9" key="1">
    <citation type="journal article" date="2009" name="BMC Genomics">
        <title>The complete genome sequence of Xanthomonas albilineans provides new insights into the reductive genome evolution of the xylem-limited Xanthomonadaceae.</title>
        <authorList>
            <person name="Pieretti I."/>
            <person name="Royer M."/>
            <person name="Barbe V."/>
            <person name="Carrere S."/>
            <person name="Koebnik R."/>
            <person name="Cociancich S."/>
            <person name="Couloux A."/>
            <person name="Darrasse A."/>
            <person name="Gouzy J."/>
            <person name="Jacques M.A."/>
            <person name="Lauber E."/>
            <person name="Manceau C."/>
            <person name="Mangenot S."/>
            <person name="Poussier S."/>
            <person name="Segurens B."/>
            <person name="Szurek B."/>
            <person name="Verdier V."/>
            <person name="Arlat M."/>
            <person name="Rott P."/>
        </authorList>
    </citation>
    <scope>NUCLEOTIDE SEQUENCE [LARGE SCALE GENOMIC DNA]</scope>
    <source>
        <strain evidence="9">GPE PC73 / CFBP 7063</strain>
    </source>
</reference>
<dbReference type="Proteomes" id="UP000001890">
    <property type="component" value="Chromosome"/>
</dbReference>
<dbReference type="PANTHER" id="PTHR30587">
    <property type="entry name" value="FLAGELLAR BIOSYNTHETIC PROTEIN FLIP"/>
    <property type="match status" value="1"/>
</dbReference>
<dbReference type="GeneID" id="57876802"/>
<dbReference type="GO" id="GO:0009306">
    <property type="term" value="P:protein secretion"/>
    <property type="evidence" value="ECO:0007669"/>
    <property type="project" value="UniProtKB-UniRule"/>
</dbReference>
<feature type="transmembrane region" description="Helical" evidence="7">
    <location>
        <begin position="48"/>
        <end position="66"/>
    </location>
</feature>
<dbReference type="STRING" id="380358.XALC_1499"/>
<organism evidence="8 9">
    <name type="scientific">Xanthomonas albilineans (strain GPE PC73 / CFBP 7063)</name>
    <dbReference type="NCBI Taxonomy" id="380358"/>
    <lineage>
        <taxon>Bacteria</taxon>
        <taxon>Pseudomonadati</taxon>
        <taxon>Pseudomonadota</taxon>
        <taxon>Gammaproteobacteria</taxon>
        <taxon>Lysobacterales</taxon>
        <taxon>Lysobacteraceae</taxon>
        <taxon>Xanthomonas</taxon>
    </lineage>
</organism>
<protein>
    <submittedName>
        <fullName evidence="8">Probable xanthomonas secretion apparatus protein</fullName>
    </submittedName>
</protein>
<comment type="subcellular location">
    <subcellularLocation>
        <location evidence="1">Cell membrane</location>
        <topology evidence="1">Multi-pass membrane protein</topology>
    </subcellularLocation>
</comment>
<evidence type="ECO:0000256" key="2">
    <source>
        <dbReference type="ARBA" id="ARBA00006257"/>
    </source>
</evidence>
<keyword evidence="5 7" id="KW-1133">Transmembrane helix</keyword>
<evidence type="ECO:0000256" key="5">
    <source>
        <dbReference type="ARBA" id="ARBA00022989"/>
    </source>
</evidence>
<dbReference type="InterPro" id="IPR005838">
    <property type="entry name" value="T3SS_IM_P"/>
</dbReference>
<evidence type="ECO:0000256" key="6">
    <source>
        <dbReference type="ARBA" id="ARBA00023136"/>
    </source>
</evidence>
<keyword evidence="9" id="KW-1185">Reference proteome</keyword>
<keyword evidence="6 7" id="KW-0472">Membrane</keyword>
<keyword evidence="4 7" id="KW-0812">Transmembrane</keyword>
<keyword evidence="3 7" id="KW-1003">Cell membrane</keyword>
<name>D2UDN5_XANAP</name>
<evidence type="ECO:0000313" key="9">
    <source>
        <dbReference type="Proteomes" id="UP000001890"/>
    </source>
</evidence>
<evidence type="ECO:0000256" key="7">
    <source>
        <dbReference type="RuleBase" id="RU362070"/>
    </source>
</evidence>
<comment type="similarity">
    <text evidence="2 7">Belongs to the FliP/MopC/SpaP family.</text>
</comment>
<dbReference type="PRINTS" id="PR01302">
    <property type="entry name" value="TYPE3IMPPROT"/>
</dbReference>
<dbReference type="EMBL" id="FP565176">
    <property type="protein sequence ID" value="CBA16004.1"/>
    <property type="molecule type" value="Genomic_DNA"/>
</dbReference>
<evidence type="ECO:0000256" key="1">
    <source>
        <dbReference type="ARBA" id="ARBA00004651"/>
    </source>
</evidence>
<dbReference type="KEGG" id="xal:XALC_1499"/>
<sequence length="231" mass="25731">MMHNQELSLIALIAVMALIPFLFASGTCFLKFSVVFVLLRNAIGMQQVPSNMVLNSIALMLAAFVMQPVITSTFHAFQETDQVTSMDEVGPYLTTVLTPYRQYLAKYADKELVEFFQRVPSTVQNTPTTPGQGTANQSAIHQVQQPSLYALLPAYGLTELRDAFRIGFYLYLPFVVIDLIVSNVLLALGMMMMSPVTISMPIKLILFVALDGWTLVSKDLMEPYMAFHSVT</sequence>
<comment type="caution">
    <text evidence="7">Lacks conserved residue(s) required for the propagation of feature annotation.</text>
</comment>
<dbReference type="OrthoDB" id="9805111at2"/>
<dbReference type="PROSITE" id="PS01060">
    <property type="entry name" value="FLIP_1"/>
    <property type="match status" value="1"/>
</dbReference>
<accession>D2UDN5</accession>
<dbReference type="AlphaFoldDB" id="D2UDN5"/>
<dbReference type="eggNOG" id="COG4790">
    <property type="taxonomic scope" value="Bacteria"/>
</dbReference>
<dbReference type="Pfam" id="PF00813">
    <property type="entry name" value="FliP"/>
    <property type="match status" value="1"/>
</dbReference>
<feature type="transmembrane region" description="Helical" evidence="7">
    <location>
        <begin position="198"/>
        <end position="216"/>
    </location>
</feature>
<evidence type="ECO:0000256" key="3">
    <source>
        <dbReference type="ARBA" id="ARBA00022475"/>
    </source>
</evidence>
<feature type="transmembrane region" description="Helical" evidence="7">
    <location>
        <begin position="168"/>
        <end position="192"/>
    </location>
</feature>
<dbReference type="RefSeq" id="WP_012916007.1">
    <property type="nucleotide sequence ID" value="NC_013722.1"/>
</dbReference>
<proteinExistence type="inferred from homology"/>
<evidence type="ECO:0000256" key="4">
    <source>
        <dbReference type="ARBA" id="ARBA00022692"/>
    </source>
</evidence>
<dbReference type="NCBIfam" id="NF009438">
    <property type="entry name" value="PRK12797.1"/>
    <property type="match status" value="1"/>
</dbReference>
<dbReference type="NCBIfam" id="NF009437">
    <property type="entry name" value="PRK12796.1"/>
    <property type="match status" value="1"/>
</dbReference>
<gene>
    <name evidence="8" type="primary">xsaW</name>
    <name evidence="8" type="ordered locus">XALc_1499</name>
</gene>
<dbReference type="GO" id="GO:0005886">
    <property type="term" value="C:plasma membrane"/>
    <property type="evidence" value="ECO:0007669"/>
    <property type="project" value="UniProtKB-SubCell"/>
</dbReference>
<dbReference type="PROSITE" id="PS01061">
    <property type="entry name" value="FLIP_2"/>
    <property type="match status" value="1"/>
</dbReference>
<dbReference type="PANTHER" id="PTHR30587:SF2">
    <property type="entry name" value="SURFACE PRESENTATION OF ANTIGENS PROTEIN SPAP"/>
    <property type="match status" value="1"/>
</dbReference>
<evidence type="ECO:0000313" key="8">
    <source>
        <dbReference type="EMBL" id="CBA16004.1"/>
    </source>
</evidence>
<dbReference type="NCBIfam" id="TIGR01102">
    <property type="entry name" value="yscR"/>
    <property type="match status" value="1"/>
</dbReference>